<keyword evidence="2" id="KW-0472">Membrane</keyword>
<gene>
    <name evidence="3" type="ORF">QQM35_05520</name>
</gene>
<sequence length="77" mass="8593">MTKKDEPTVIDPNDPSYKGSDHFEDERHTSEQFSEMNGTGFRIMGCGPFGCFGGCLTSIILSILLTILLNFLFNLPF</sequence>
<evidence type="ECO:0008006" key="5">
    <source>
        <dbReference type="Google" id="ProtNLM"/>
    </source>
</evidence>
<feature type="compositionally biased region" description="Basic and acidic residues" evidence="1">
    <location>
        <begin position="19"/>
        <end position="29"/>
    </location>
</feature>
<feature type="transmembrane region" description="Helical" evidence="2">
    <location>
        <begin position="49"/>
        <end position="73"/>
    </location>
</feature>
<evidence type="ECO:0000256" key="2">
    <source>
        <dbReference type="SAM" id="Phobius"/>
    </source>
</evidence>
<evidence type="ECO:0000256" key="1">
    <source>
        <dbReference type="SAM" id="MobiDB-lite"/>
    </source>
</evidence>
<dbReference type="RefSeq" id="WP_251519234.1">
    <property type="nucleotide sequence ID" value="NZ_CP128355.1"/>
</dbReference>
<accession>A0ABZ3E9E0</accession>
<keyword evidence="4" id="KW-1185">Reference proteome</keyword>
<evidence type="ECO:0000313" key="4">
    <source>
        <dbReference type="Proteomes" id="UP001436297"/>
    </source>
</evidence>
<feature type="region of interest" description="Disordered" evidence="1">
    <location>
        <begin position="1"/>
        <end position="29"/>
    </location>
</feature>
<proteinExistence type="predicted"/>
<protein>
    <recommendedName>
        <fullName evidence="5">DUF4190 domain-containing protein</fullName>
    </recommendedName>
</protein>
<keyword evidence="2" id="KW-0812">Transmembrane</keyword>
<organism evidence="3 4">
    <name type="scientific">Staphylococcus hsinchuensis</name>
    <dbReference type="NCBI Taxonomy" id="3051183"/>
    <lineage>
        <taxon>Bacteria</taxon>
        <taxon>Bacillati</taxon>
        <taxon>Bacillota</taxon>
        <taxon>Bacilli</taxon>
        <taxon>Bacillales</taxon>
        <taxon>Staphylococcaceae</taxon>
        <taxon>Staphylococcus</taxon>
    </lineage>
</organism>
<dbReference type="Proteomes" id="UP001436297">
    <property type="component" value="Chromosome"/>
</dbReference>
<reference evidence="3 4" key="1">
    <citation type="journal article" date="2024" name="Pathogens">
        <title>Staphylococcus hsinchuensis sp. nov., Isolated from Soymilk.</title>
        <authorList>
            <person name="Wang Y.T."/>
            <person name="Lin Y.C."/>
            <person name="Hsieh Y.H."/>
            <person name="Lin Y.T."/>
            <person name="Hamada M."/>
            <person name="Chen C.C."/>
            <person name="Liou J.S."/>
            <person name="Lee A.Y."/>
            <person name="Zhang W.L."/>
            <person name="Chen Y.T."/>
            <person name="Huang C.H."/>
        </authorList>
    </citation>
    <scope>NUCLEOTIDE SEQUENCE [LARGE SCALE GENOMIC DNA]</scope>
    <source>
        <strain evidence="3 4">H164</strain>
    </source>
</reference>
<name>A0ABZ3E9E0_9STAP</name>
<evidence type="ECO:0000313" key="3">
    <source>
        <dbReference type="EMBL" id="XAF69534.1"/>
    </source>
</evidence>
<dbReference type="EMBL" id="CP128355">
    <property type="protein sequence ID" value="XAF69534.1"/>
    <property type="molecule type" value="Genomic_DNA"/>
</dbReference>
<keyword evidence="2" id="KW-1133">Transmembrane helix</keyword>